<feature type="region of interest" description="Disordered" evidence="2">
    <location>
        <begin position="1"/>
        <end position="54"/>
    </location>
</feature>
<protein>
    <submittedName>
        <fullName evidence="4">Clavaminate synthase-like protein</fullName>
    </submittedName>
</protein>
<dbReference type="GO" id="GO:0046872">
    <property type="term" value="F:metal ion binding"/>
    <property type="evidence" value="ECO:0007669"/>
    <property type="project" value="UniProtKB-KW"/>
</dbReference>
<dbReference type="SUPFAM" id="SSF51197">
    <property type="entry name" value="Clavaminate synthase-like"/>
    <property type="match status" value="1"/>
</dbReference>
<evidence type="ECO:0000256" key="2">
    <source>
        <dbReference type="SAM" id="MobiDB-lite"/>
    </source>
</evidence>
<name>A0A167VSN7_9AGAM</name>
<evidence type="ECO:0000313" key="4">
    <source>
        <dbReference type="EMBL" id="KZP05327.1"/>
    </source>
</evidence>
<sequence length="354" mass="38433">MTAPGLALTLQMGNVNRSAGGREDMRLTEDDESTSQQGRRRPEGPPLLQGHVGGRLKHLSGGGIELAGGDGERNKRCREWKVSNARILSSNGRGKLCVFTSQSLMLNHQQNLRSTSAVKAGVRTHTCWSGYIGSFRRAAWRLLFFEDVESEGEELMWNAKDLIGSAVSPDLQLNMGESVPIIDVSALYDGTLLTPSPSAAALATPNPVQLFRCFYYIAADDAKGGQFGIGEHSDFGLLTLLAQNGPGLQVLSPGGKWLDVPVIPGSHVVNVGDILDRLTSGLYVSPFHRAIPPAPGTDRISIPFLFDAAWNAEMVPFPLPPATKSQIPEDAEKRWTRTTFRNLEGIWGQYLGVK</sequence>
<dbReference type="EMBL" id="KV417846">
    <property type="protein sequence ID" value="KZP05327.1"/>
    <property type="molecule type" value="Genomic_DNA"/>
</dbReference>
<dbReference type="AlphaFoldDB" id="A0A167VSN7"/>
<dbReference type="PROSITE" id="PS51471">
    <property type="entry name" value="FE2OG_OXY"/>
    <property type="match status" value="1"/>
</dbReference>
<dbReference type="PANTHER" id="PTHR47990">
    <property type="entry name" value="2-OXOGLUTARATE (2OG) AND FE(II)-DEPENDENT OXYGENASE SUPERFAMILY PROTEIN-RELATED"/>
    <property type="match status" value="1"/>
</dbReference>
<keyword evidence="1" id="KW-0408">Iron</keyword>
<feature type="domain" description="Fe2OG dioxygenase" evidence="3">
    <location>
        <begin position="204"/>
        <end position="308"/>
    </location>
</feature>
<comment type="similarity">
    <text evidence="1">Belongs to the iron/ascorbate-dependent oxidoreductase family.</text>
</comment>
<feature type="non-terminal residue" evidence="4">
    <location>
        <position position="354"/>
    </location>
</feature>
<gene>
    <name evidence="4" type="ORF">FIBSPDRAFT_940514</name>
</gene>
<dbReference type="Proteomes" id="UP000076532">
    <property type="component" value="Unassembled WGS sequence"/>
</dbReference>
<organism evidence="4 5">
    <name type="scientific">Athelia psychrophila</name>
    <dbReference type="NCBI Taxonomy" id="1759441"/>
    <lineage>
        <taxon>Eukaryota</taxon>
        <taxon>Fungi</taxon>
        <taxon>Dikarya</taxon>
        <taxon>Basidiomycota</taxon>
        <taxon>Agaricomycotina</taxon>
        <taxon>Agaricomycetes</taxon>
        <taxon>Agaricomycetidae</taxon>
        <taxon>Atheliales</taxon>
        <taxon>Atheliaceae</taxon>
        <taxon>Athelia</taxon>
    </lineage>
</organism>
<dbReference type="STRING" id="436010.A0A167VSN7"/>
<evidence type="ECO:0000313" key="5">
    <source>
        <dbReference type="Proteomes" id="UP000076532"/>
    </source>
</evidence>
<dbReference type="OrthoDB" id="288590at2759"/>
<dbReference type="GO" id="GO:0016491">
    <property type="term" value="F:oxidoreductase activity"/>
    <property type="evidence" value="ECO:0007669"/>
    <property type="project" value="UniProtKB-KW"/>
</dbReference>
<keyword evidence="1" id="KW-0479">Metal-binding</keyword>
<dbReference type="InterPro" id="IPR044861">
    <property type="entry name" value="IPNS-like_FE2OG_OXY"/>
</dbReference>
<keyword evidence="5" id="KW-1185">Reference proteome</keyword>
<dbReference type="Pfam" id="PF03171">
    <property type="entry name" value="2OG-FeII_Oxy"/>
    <property type="match status" value="1"/>
</dbReference>
<evidence type="ECO:0000256" key="1">
    <source>
        <dbReference type="RuleBase" id="RU003682"/>
    </source>
</evidence>
<keyword evidence="1" id="KW-0560">Oxidoreductase</keyword>
<dbReference type="Gene3D" id="2.60.120.330">
    <property type="entry name" value="B-lactam Antibiotic, Isopenicillin N Synthase, Chain"/>
    <property type="match status" value="1"/>
</dbReference>
<dbReference type="InterPro" id="IPR005123">
    <property type="entry name" value="Oxoglu/Fe-dep_dioxygenase_dom"/>
</dbReference>
<reference evidence="4 5" key="1">
    <citation type="journal article" date="2016" name="Mol. Biol. Evol.">
        <title>Comparative Genomics of Early-Diverging Mushroom-Forming Fungi Provides Insights into the Origins of Lignocellulose Decay Capabilities.</title>
        <authorList>
            <person name="Nagy L.G."/>
            <person name="Riley R."/>
            <person name="Tritt A."/>
            <person name="Adam C."/>
            <person name="Daum C."/>
            <person name="Floudas D."/>
            <person name="Sun H."/>
            <person name="Yadav J.S."/>
            <person name="Pangilinan J."/>
            <person name="Larsson K.H."/>
            <person name="Matsuura K."/>
            <person name="Barry K."/>
            <person name="Labutti K."/>
            <person name="Kuo R."/>
            <person name="Ohm R.A."/>
            <person name="Bhattacharya S.S."/>
            <person name="Shirouzu T."/>
            <person name="Yoshinaga Y."/>
            <person name="Martin F.M."/>
            <person name="Grigoriev I.V."/>
            <person name="Hibbett D.S."/>
        </authorList>
    </citation>
    <scope>NUCLEOTIDE SEQUENCE [LARGE SCALE GENOMIC DNA]</scope>
    <source>
        <strain evidence="4 5">CBS 109695</strain>
    </source>
</reference>
<dbReference type="InterPro" id="IPR050231">
    <property type="entry name" value="Iron_ascorbate_oxido_reductase"/>
</dbReference>
<evidence type="ECO:0000259" key="3">
    <source>
        <dbReference type="PROSITE" id="PS51471"/>
    </source>
</evidence>
<accession>A0A167VSN7</accession>
<dbReference type="InterPro" id="IPR027443">
    <property type="entry name" value="IPNS-like_sf"/>
</dbReference>
<proteinExistence type="inferred from homology"/>